<feature type="region of interest" description="Disordered" evidence="2">
    <location>
        <begin position="253"/>
        <end position="274"/>
    </location>
</feature>
<dbReference type="GO" id="GO:0006369">
    <property type="term" value="P:termination of RNA polymerase II transcription"/>
    <property type="evidence" value="ECO:0007669"/>
    <property type="project" value="InterPro"/>
</dbReference>
<feature type="domain" description="CID" evidence="3">
    <location>
        <begin position="43"/>
        <end position="171"/>
    </location>
</feature>
<dbReference type="SUPFAM" id="SSF48464">
    <property type="entry name" value="ENTH/VHS domain"/>
    <property type="match status" value="1"/>
</dbReference>
<dbReference type="PROSITE" id="PS00028">
    <property type="entry name" value="ZINC_FINGER_C2H2_1"/>
    <property type="match status" value="1"/>
</dbReference>
<evidence type="ECO:0000259" key="3">
    <source>
        <dbReference type="PROSITE" id="PS51391"/>
    </source>
</evidence>
<dbReference type="PANTHER" id="PTHR15921">
    <property type="entry name" value="PRE-MRNA CLEAVAGE COMPLEX II"/>
    <property type="match status" value="1"/>
</dbReference>
<evidence type="ECO:0000256" key="2">
    <source>
        <dbReference type="SAM" id="MobiDB-lite"/>
    </source>
</evidence>
<comment type="caution">
    <text evidence="4">The sequence shown here is derived from an EMBL/GenBank/DDBJ whole genome shotgun (WGS) entry which is preliminary data.</text>
</comment>
<dbReference type="GO" id="GO:0031124">
    <property type="term" value="P:mRNA 3'-end processing"/>
    <property type="evidence" value="ECO:0007669"/>
    <property type="project" value="InterPro"/>
</dbReference>
<name>A0AAW1JQT0_SAPOF</name>
<evidence type="ECO:0000313" key="5">
    <source>
        <dbReference type="Proteomes" id="UP001443914"/>
    </source>
</evidence>
<dbReference type="Proteomes" id="UP001443914">
    <property type="component" value="Unassembled WGS sequence"/>
</dbReference>
<sequence length="787" mass="87901">MSNEFVHKSALSSPILDRFRRLLKERSNQFTFSGDDFDHTALTTEEFVGIYEDVLSELKINSKPLITDLTIIAGDFRDFAEGISHAICARVLEVPVEQKMPSLYLLDSIVKNIGLDYITHFASRLPQVFCEVYRQVPPSLHSSMCRLFGTWSTVFPESILRQIEDELQLSPNVNQPSLSLAAMKASESPRPSHGIHVNPEYLKSTNQLYNISVKKNIQLERGVLNSNAPRQKDYNGFEHYDYDRGKNSDANRFYSTGVGNRKRHRSGDFDSGRKNIAVSNLSNGFDHDGPRALIDAYGHDNGKRSWNKKAKGLRPIMNGTTTKIIGNSWLNTEEEEFKWEEMSPTLANRKTSNFTQSSIPSTTDFRGIPVNSLAFSSPRSDWGSSEHLLKTEDSLRATEYVNRIDDGVLTRLQPPTSLPSAVPSPPLYNQPRPSFEFMNSRFTVLNQGPRQFENDDASNSFSSNLPRYPLPGLTPLHHQPRPPVSFQQQLPQLQHNVISTVTPVLPSTSDLGFPQHGQMATPSNVGNNPAHQFHASPSYQHASNNSMQFRGPHPFSHIPPLSQSSALVANLPPSVNISGLLNSGLLNSLVSQGLLPLTKQSSEQDSIGVEFDADRLKVRHESAIRALYEDLPRQCTTCGLRFKTRDEHSKHMDWHVTKNRISKNRKHNPSRKWFVSASMWLSGTEALGVDATPVFLPSEPVVGNKDDEEMAVPADEDQTACALCGERFEDFYSDETEDWMYRGAVYLNTPCNGTTLGMDRSQLGPIVHAKCRSGSTTAHIGPALQGL</sequence>
<dbReference type="GO" id="GO:0005849">
    <property type="term" value="C:mRNA cleavage factor complex"/>
    <property type="evidence" value="ECO:0007669"/>
    <property type="project" value="TreeGrafter"/>
</dbReference>
<dbReference type="GO" id="GO:0005737">
    <property type="term" value="C:cytoplasm"/>
    <property type="evidence" value="ECO:0007669"/>
    <property type="project" value="TreeGrafter"/>
</dbReference>
<dbReference type="InterPro" id="IPR008942">
    <property type="entry name" value="ENTH_VHS"/>
</dbReference>
<dbReference type="InterPro" id="IPR006569">
    <property type="entry name" value="CID_dom"/>
</dbReference>
<reference evidence="4" key="1">
    <citation type="submission" date="2024-03" db="EMBL/GenBank/DDBJ databases">
        <title>WGS assembly of Saponaria officinalis var. Norfolk2.</title>
        <authorList>
            <person name="Jenkins J."/>
            <person name="Shu S."/>
            <person name="Grimwood J."/>
            <person name="Barry K."/>
            <person name="Goodstein D."/>
            <person name="Schmutz J."/>
            <person name="Leebens-Mack J."/>
            <person name="Osbourn A."/>
        </authorList>
    </citation>
    <scope>NUCLEOTIDE SEQUENCE [LARGE SCALE GENOMIC DNA]</scope>
    <source>
        <strain evidence="4">JIC</strain>
    </source>
</reference>
<dbReference type="Pfam" id="PF23228">
    <property type="entry name" value="zf_PCFS4"/>
    <property type="match status" value="1"/>
</dbReference>
<dbReference type="InterPro" id="IPR057242">
    <property type="entry name" value="PCFS4-like"/>
</dbReference>
<dbReference type="InterPro" id="IPR047415">
    <property type="entry name" value="Pcf11_CID"/>
</dbReference>
<dbReference type="FunFam" id="1.25.40.90:FF:000023">
    <property type="entry name" value="polyadenylation and cleavage factor homolog 4"/>
    <property type="match status" value="1"/>
</dbReference>
<dbReference type="GO" id="GO:0003729">
    <property type="term" value="F:mRNA binding"/>
    <property type="evidence" value="ECO:0007669"/>
    <property type="project" value="InterPro"/>
</dbReference>
<dbReference type="PROSITE" id="PS51391">
    <property type="entry name" value="CID"/>
    <property type="match status" value="1"/>
</dbReference>
<dbReference type="Gene3D" id="1.25.40.90">
    <property type="match status" value="1"/>
</dbReference>
<dbReference type="PANTHER" id="PTHR15921:SF12">
    <property type="entry name" value="POLYADENYLATION AND CLEAVAGE FACTOR HOMOLOG 4"/>
    <property type="match status" value="1"/>
</dbReference>
<evidence type="ECO:0000313" key="4">
    <source>
        <dbReference type="EMBL" id="KAK9706444.1"/>
    </source>
</evidence>
<keyword evidence="1" id="KW-0507">mRNA processing</keyword>
<dbReference type="SMART" id="SM00582">
    <property type="entry name" value="RPR"/>
    <property type="match status" value="1"/>
</dbReference>
<dbReference type="InterPro" id="IPR013087">
    <property type="entry name" value="Znf_C2H2_type"/>
</dbReference>
<proteinExistence type="predicted"/>
<protein>
    <recommendedName>
        <fullName evidence="3">CID domain-containing protein</fullName>
    </recommendedName>
</protein>
<dbReference type="AlphaFoldDB" id="A0AAW1JQT0"/>
<organism evidence="4 5">
    <name type="scientific">Saponaria officinalis</name>
    <name type="common">Common soapwort</name>
    <name type="synonym">Lychnis saponaria</name>
    <dbReference type="NCBI Taxonomy" id="3572"/>
    <lineage>
        <taxon>Eukaryota</taxon>
        <taxon>Viridiplantae</taxon>
        <taxon>Streptophyta</taxon>
        <taxon>Embryophyta</taxon>
        <taxon>Tracheophyta</taxon>
        <taxon>Spermatophyta</taxon>
        <taxon>Magnoliopsida</taxon>
        <taxon>eudicotyledons</taxon>
        <taxon>Gunneridae</taxon>
        <taxon>Pentapetalae</taxon>
        <taxon>Caryophyllales</taxon>
        <taxon>Caryophyllaceae</taxon>
        <taxon>Caryophylleae</taxon>
        <taxon>Saponaria</taxon>
    </lineage>
</organism>
<gene>
    <name evidence="4" type="ORF">RND81_07G124900</name>
</gene>
<dbReference type="InterPro" id="IPR045154">
    <property type="entry name" value="PCF11-like"/>
</dbReference>
<evidence type="ECO:0000256" key="1">
    <source>
        <dbReference type="ARBA" id="ARBA00022664"/>
    </source>
</evidence>
<dbReference type="GO" id="GO:0000993">
    <property type="term" value="F:RNA polymerase II complex binding"/>
    <property type="evidence" value="ECO:0007669"/>
    <property type="project" value="InterPro"/>
</dbReference>
<keyword evidence="5" id="KW-1185">Reference proteome</keyword>
<dbReference type="Pfam" id="PF04818">
    <property type="entry name" value="CID"/>
    <property type="match status" value="1"/>
</dbReference>
<dbReference type="EMBL" id="JBDFQZ010000007">
    <property type="protein sequence ID" value="KAK9706444.1"/>
    <property type="molecule type" value="Genomic_DNA"/>
</dbReference>
<accession>A0AAW1JQT0</accession>
<dbReference type="CDD" id="cd16982">
    <property type="entry name" value="CID_Pcf11"/>
    <property type="match status" value="1"/>
</dbReference>